<dbReference type="InterPro" id="IPR003717">
    <property type="entry name" value="RecO"/>
</dbReference>
<dbReference type="EMBL" id="CP002046">
    <property type="protein sequence ID" value="EAP87589.1"/>
    <property type="molecule type" value="Genomic_DNA"/>
</dbReference>
<comment type="function">
    <text evidence="4">Involved in DNA repair and RecF pathway recombination.</text>
</comment>
<evidence type="ECO:0000256" key="3">
    <source>
        <dbReference type="ARBA" id="ARBA00023204"/>
    </source>
</evidence>
<sequence length="238" mass="27139">MLVTTKAIVISALKYGEADLIVKLFTESSGLKSYLLRGILKSKRGKFRASQFQPLTLLEVVAKHKDKGTLETLRDAKILATYQTLHTDLLKSTVIMFLAELLRNAIQEEEKNPELFGFLETAFLWFDKYNSSNFHLLFLVKLSLFLGFYPEGTNKNASFFNLLDGTFQEVSTNSYCISGIHKDTLELLLGINFDGLEELKLNQTNRSGMLSMLLLYYELHLQGFRKPKSLTVLKEIYS</sequence>
<proteinExistence type="inferred from homology"/>
<dbReference type="HOGENOM" id="CLU_087596_1_0_10"/>
<dbReference type="GO" id="GO:0006310">
    <property type="term" value="P:DNA recombination"/>
    <property type="evidence" value="ECO:0007669"/>
    <property type="project" value="UniProtKB-UniRule"/>
</dbReference>
<dbReference type="AlphaFoldDB" id="A3U5S2"/>
<dbReference type="eggNOG" id="COG1381">
    <property type="taxonomic scope" value="Bacteria"/>
</dbReference>
<evidence type="ECO:0000256" key="1">
    <source>
        <dbReference type="ARBA" id="ARBA00022763"/>
    </source>
</evidence>
<dbReference type="Gene3D" id="2.40.50.140">
    <property type="entry name" value="Nucleic acid-binding proteins"/>
    <property type="match status" value="1"/>
</dbReference>
<dbReference type="KEGG" id="cat:CA2559_02500"/>
<keyword evidence="3 4" id="KW-0234">DNA repair</keyword>
<dbReference type="PANTHER" id="PTHR33991">
    <property type="entry name" value="DNA REPAIR PROTEIN RECO"/>
    <property type="match status" value="1"/>
</dbReference>
<evidence type="ECO:0000256" key="2">
    <source>
        <dbReference type="ARBA" id="ARBA00023172"/>
    </source>
</evidence>
<dbReference type="InterPro" id="IPR022572">
    <property type="entry name" value="DNA_rep/recomb_RecO_N"/>
</dbReference>
<dbReference type="InterPro" id="IPR037278">
    <property type="entry name" value="ARFGAP/RecO"/>
</dbReference>
<dbReference type="GO" id="GO:0043590">
    <property type="term" value="C:bacterial nucleoid"/>
    <property type="evidence" value="ECO:0007669"/>
    <property type="project" value="TreeGrafter"/>
</dbReference>
<dbReference type="GO" id="GO:0006302">
    <property type="term" value="P:double-strand break repair"/>
    <property type="evidence" value="ECO:0007669"/>
    <property type="project" value="TreeGrafter"/>
</dbReference>
<dbReference type="GeneID" id="89452294"/>
<evidence type="ECO:0000313" key="6">
    <source>
        <dbReference type="EMBL" id="EAP87589.1"/>
    </source>
</evidence>
<dbReference type="NCBIfam" id="TIGR00613">
    <property type="entry name" value="reco"/>
    <property type="match status" value="1"/>
</dbReference>
<dbReference type="STRING" id="216432.CA2559_02500"/>
<name>A3U5S2_CROAH</name>
<dbReference type="HAMAP" id="MF_00201">
    <property type="entry name" value="RecO"/>
    <property type="match status" value="1"/>
</dbReference>
<organism evidence="6 7">
    <name type="scientific">Croceibacter atlanticus (strain ATCC BAA-628 / JCM 21780 / CIP 108009 / IAM 15332 / KCTC 12090 / HTCC2559)</name>
    <dbReference type="NCBI Taxonomy" id="216432"/>
    <lineage>
        <taxon>Bacteria</taxon>
        <taxon>Pseudomonadati</taxon>
        <taxon>Bacteroidota</taxon>
        <taxon>Flavobacteriia</taxon>
        <taxon>Flavobacteriales</taxon>
        <taxon>Flavobacteriaceae</taxon>
        <taxon>Croceibacter</taxon>
    </lineage>
</organism>
<dbReference type="OrthoDB" id="9789152at2"/>
<feature type="domain" description="DNA replication/recombination mediator RecO N-terminal" evidence="5">
    <location>
        <begin position="1"/>
        <end position="82"/>
    </location>
</feature>
<keyword evidence="7" id="KW-1185">Reference proteome</keyword>
<evidence type="ECO:0000259" key="5">
    <source>
        <dbReference type="Pfam" id="PF11967"/>
    </source>
</evidence>
<evidence type="ECO:0000256" key="4">
    <source>
        <dbReference type="HAMAP-Rule" id="MF_00201"/>
    </source>
</evidence>
<dbReference type="PANTHER" id="PTHR33991:SF1">
    <property type="entry name" value="DNA REPAIR PROTEIN RECO"/>
    <property type="match status" value="1"/>
</dbReference>
<keyword evidence="1 4" id="KW-0227">DNA damage</keyword>
<accession>A3U5S2</accession>
<dbReference type="Proteomes" id="UP000002297">
    <property type="component" value="Chromosome"/>
</dbReference>
<dbReference type="RefSeq" id="WP_013186267.1">
    <property type="nucleotide sequence ID" value="NC_014230.1"/>
</dbReference>
<dbReference type="Pfam" id="PF02565">
    <property type="entry name" value="RecO_C"/>
    <property type="match status" value="1"/>
</dbReference>
<protein>
    <recommendedName>
        <fullName evidence="4">DNA repair protein RecO</fullName>
    </recommendedName>
    <alternativeName>
        <fullName evidence="4">Recombination protein O</fullName>
    </alternativeName>
</protein>
<keyword evidence="2 4" id="KW-0233">DNA recombination</keyword>
<gene>
    <name evidence="4" type="primary">recO</name>
    <name evidence="6" type="ordered locus">CA2559_02500</name>
</gene>
<dbReference type="SUPFAM" id="SSF50249">
    <property type="entry name" value="Nucleic acid-binding proteins"/>
    <property type="match status" value="1"/>
</dbReference>
<evidence type="ECO:0000313" key="7">
    <source>
        <dbReference type="Proteomes" id="UP000002297"/>
    </source>
</evidence>
<dbReference type="InterPro" id="IPR012340">
    <property type="entry name" value="NA-bd_OB-fold"/>
</dbReference>
<dbReference type="SUPFAM" id="SSF57863">
    <property type="entry name" value="ArfGap/RecO-like zinc finger"/>
    <property type="match status" value="1"/>
</dbReference>
<reference evidence="6 7" key="1">
    <citation type="journal article" date="2010" name="J. Bacteriol.">
        <title>The complete genome sequence of Croceibacter atlanticus HTCC2559T.</title>
        <authorList>
            <person name="Oh H.M."/>
            <person name="Kang I."/>
            <person name="Ferriera S."/>
            <person name="Giovannoni S.J."/>
            <person name="Cho J.C."/>
        </authorList>
    </citation>
    <scope>NUCLEOTIDE SEQUENCE [LARGE SCALE GENOMIC DNA]</scope>
    <source>
        <strain evidence="7">ATCC BAA-628 / HTCC2559 / KCTC 12090</strain>
    </source>
</reference>
<dbReference type="Pfam" id="PF11967">
    <property type="entry name" value="RecO_N"/>
    <property type="match status" value="1"/>
</dbReference>
<comment type="similarity">
    <text evidence="4">Belongs to the RecO family.</text>
</comment>